<feature type="repeat" description="ANK" evidence="3">
    <location>
        <begin position="161"/>
        <end position="193"/>
    </location>
</feature>
<protein>
    <submittedName>
        <fullName evidence="5">Ankk1 protein</fullName>
    </submittedName>
</protein>
<dbReference type="PROSITE" id="PS50297">
    <property type="entry name" value="ANK_REP_REGION"/>
    <property type="match status" value="2"/>
</dbReference>
<dbReference type="Gene3D" id="1.25.40.20">
    <property type="entry name" value="Ankyrin repeat-containing domain"/>
    <property type="match status" value="1"/>
</dbReference>
<dbReference type="AlphaFoldDB" id="A0A812QZY4"/>
<keyword evidence="2 3" id="KW-0040">ANK repeat</keyword>
<comment type="caution">
    <text evidence="5">The sequence shown here is derived from an EMBL/GenBank/DDBJ whole genome shotgun (WGS) entry which is preliminary data.</text>
</comment>
<feature type="region of interest" description="Disordered" evidence="4">
    <location>
        <begin position="51"/>
        <end position="80"/>
    </location>
</feature>
<evidence type="ECO:0000313" key="5">
    <source>
        <dbReference type="EMBL" id="CAE7411918.1"/>
    </source>
</evidence>
<name>A0A812QZY4_SYMPI</name>
<proteinExistence type="predicted"/>
<dbReference type="Proteomes" id="UP000649617">
    <property type="component" value="Unassembled WGS sequence"/>
</dbReference>
<feature type="compositionally biased region" description="Polar residues" evidence="4">
    <location>
        <begin position="51"/>
        <end position="64"/>
    </location>
</feature>
<evidence type="ECO:0000256" key="2">
    <source>
        <dbReference type="ARBA" id="ARBA00023043"/>
    </source>
</evidence>
<dbReference type="SUPFAM" id="SSF48403">
    <property type="entry name" value="Ankyrin repeat"/>
    <property type="match status" value="1"/>
</dbReference>
<dbReference type="SMART" id="SM00248">
    <property type="entry name" value="ANK"/>
    <property type="match status" value="3"/>
</dbReference>
<dbReference type="PANTHER" id="PTHR24198:SF165">
    <property type="entry name" value="ANKYRIN REPEAT-CONTAINING PROTEIN-RELATED"/>
    <property type="match status" value="1"/>
</dbReference>
<gene>
    <name evidence="5" type="primary">Ankk1</name>
    <name evidence="5" type="ORF">SPIL2461_LOCUS10152</name>
</gene>
<dbReference type="PROSITE" id="PS50088">
    <property type="entry name" value="ANK_REPEAT"/>
    <property type="match status" value="2"/>
</dbReference>
<evidence type="ECO:0000256" key="3">
    <source>
        <dbReference type="PROSITE-ProRule" id="PRU00023"/>
    </source>
</evidence>
<evidence type="ECO:0000256" key="4">
    <source>
        <dbReference type="SAM" id="MobiDB-lite"/>
    </source>
</evidence>
<evidence type="ECO:0000256" key="1">
    <source>
        <dbReference type="ARBA" id="ARBA00022737"/>
    </source>
</evidence>
<dbReference type="EMBL" id="CAJNIZ010018557">
    <property type="protein sequence ID" value="CAE7411918.1"/>
    <property type="molecule type" value="Genomic_DNA"/>
</dbReference>
<sequence length="268" mass="29246">MALRRPLAPCYLGPPKEVEAVPEGYSRVYHNRRRTAWTDYKLSTLSTPATGGDNLSLSRQSTADTDIGMDPKQQPDGSFSMSPSTLNLLAQLDAEKCLGCCMQRSKILNEALTYCRIPGYVQPCADDGWSPLLIATQRRNCDAVKTLLVHGADVDCKEPQSGWTPLMFASSLGDSHIVKILLEYGASINDFASPHDWNPLCCALQANNKNVVRLLLDAKGLFACAWPVEPSFSHVLKTEAKGVSAISSMLAGLPMQHVHRNICGRVGE</sequence>
<organism evidence="5 6">
    <name type="scientific">Symbiodinium pilosum</name>
    <name type="common">Dinoflagellate</name>
    <dbReference type="NCBI Taxonomy" id="2952"/>
    <lineage>
        <taxon>Eukaryota</taxon>
        <taxon>Sar</taxon>
        <taxon>Alveolata</taxon>
        <taxon>Dinophyceae</taxon>
        <taxon>Suessiales</taxon>
        <taxon>Symbiodiniaceae</taxon>
        <taxon>Symbiodinium</taxon>
    </lineage>
</organism>
<reference evidence="5" key="1">
    <citation type="submission" date="2021-02" db="EMBL/GenBank/DDBJ databases">
        <authorList>
            <person name="Dougan E. K."/>
            <person name="Rhodes N."/>
            <person name="Thang M."/>
            <person name="Chan C."/>
        </authorList>
    </citation>
    <scope>NUCLEOTIDE SEQUENCE</scope>
</reference>
<dbReference type="Pfam" id="PF12796">
    <property type="entry name" value="Ank_2"/>
    <property type="match status" value="1"/>
</dbReference>
<dbReference type="InterPro" id="IPR036770">
    <property type="entry name" value="Ankyrin_rpt-contain_sf"/>
</dbReference>
<evidence type="ECO:0000313" key="6">
    <source>
        <dbReference type="Proteomes" id="UP000649617"/>
    </source>
</evidence>
<dbReference type="PANTHER" id="PTHR24198">
    <property type="entry name" value="ANKYRIN REPEAT AND PROTEIN KINASE DOMAIN-CONTAINING PROTEIN"/>
    <property type="match status" value="1"/>
</dbReference>
<dbReference type="OrthoDB" id="194358at2759"/>
<keyword evidence="1" id="KW-0677">Repeat</keyword>
<accession>A0A812QZY4</accession>
<feature type="repeat" description="ANK" evidence="3">
    <location>
        <begin position="127"/>
        <end position="159"/>
    </location>
</feature>
<keyword evidence="6" id="KW-1185">Reference proteome</keyword>
<dbReference type="InterPro" id="IPR002110">
    <property type="entry name" value="Ankyrin_rpt"/>
</dbReference>